<sequence>MDKYYVFIYKAKTPNTLYDQHPFIVCTGVYPWGFSGYNFHWEDYRRYSWLEVISNIYEIHEDELNDMQNFPIKRLKST</sequence>
<name>X1DRL2_9ZZZZ</name>
<reference evidence="1" key="1">
    <citation type="journal article" date="2014" name="Front. Microbiol.">
        <title>High frequency of phylogenetically diverse reductive dehalogenase-homologous genes in deep subseafloor sedimentary metagenomes.</title>
        <authorList>
            <person name="Kawai M."/>
            <person name="Futagami T."/>
            <person name="Toyoda A."/>
            <person name="Takaki Y."/>
            <person name="Nishi S."/>
            <person name="Hori S."/>
            <person name="Arai W."/>
            <person name="Tsubouchi T."/>
            <person name="Morono Y."/>
            <person name="Uchiyama I."/>
            <person name="Ito T."/>
            <person name="Fujiyama A."/>
            <person name="Inagaki F."/>
            <person name="Takami H."/>
        </authorList>
    </citation>
    <scope>NUCLEOTIDE SEQUENCE</scope>
    <source>
        <strain evidence="1">Expedition CK06-06</strain>
    </source>
</reference>
<organism evidence="1">
    <name type="scientific">marine sediment metagenome</name>
    <dbReference type="NCBI Taxonomy" id="412755"/>
    <lineage>
        <taxon>unclassified sequences</taxon>
        <taxon>metagenomes</taxon>
        <taxon>ecological metagenomes</taxon>
    </lineage>
</organism>
<protein>
    <submittedName>
        <fullName evidence="1">Uncharacterized protein</fullName>
    </submittedName>
</protein>
<evidence type="ECO:0000313" key="1">
    <source>
        <dbReference type="EMBL" id="GAH10895.1"/>
    </source>
</evidence>
<proteinExistence type="predicted"/>
<dbReference type="AlphaFoldDB" id="X1DRL2"/>
<gene>
    <name evidence="1" type="ORF">S01H4_57909</name>
</gene>
<accession>X1DRL2</accession>
<comment type="caution">
    <text evidence="1">The sequence shown here is derived from an EMBL/GenBank/DDBJ whole genome shotgun (WGS) entry which is preliminary data.</text>
</comment>
<dbReference type="EMBL" id="BART01033771">
    <property type="protein sequence ID" value="GAH10895.1"/>
    <property type="molecule type" value="Genomic_DNA"/>
</dbReference>